<evidence type="ECO:0000313" key="6">
    <source>
        <dbReference type="EMBL" id="MCU6792435.1"/>
    </source>
</evidence>
<accession>A0ABT2UCS1</accession>
<feature type="binding site" evidence="4">
    <location>
        <position position="132"/>
    </location>
    <ligand>
        <name>Zn(2+)</name>
        <dbReference type="ChEBI" id="CHEBI:29105"/>
    </ligand>
</feature>
<dbReference type="InterPro" id="IPR003000">
    <property type="entry name" value="Sirtuin"/>
</dbReference>
<feature type="active site" description="Proton acceptor" evidence="4">
    <location>
        <position position="121"/>
    </location>
</feature>
<dbReference type="InterPro" id="IPR026591">
    <property type="entry name" value="Sirtuin_cat_small_dom_sf"/>
</dbReference>
<dbReference type="InterPro" id="IPR026590">
    <property type="entry name" value="Ssirtuin_cat_dom"/>
</dbReference>
<dbReference type="PROSITE" id="PS50305">
    <property type="entry name" value="SIRTUIN"/>
    <property type="match status" value="1"/>
</dbReference>
<dbReference type="InterPro" id="IPR029035">
    <property type="entry name" value="DHS-like_NAD/FAD-binding_dom"/>
</dbReference>
<evidence type="ECO:0000259" key="5">
    <source>
        <dbReference type="PROSITE" id="PS50305"/>
    </source>
</evidence>
<feature type="binding site" evidence="4">
    <location>
        <position position="129"/>
    </location>
    <ligand>
        <name>Zn(2+)</name>
        <dbReference type="ChEBI" id="CHEBI:29105"/>
    </ligand>
</feature>
<dbReference type="Gene3D" id="3.40.50.1220">
    <property type="entry name" value="TPP-binding domain"/>
    <property type="match status" value="1"/>
</dbReference>
<dbReference type="PANTHER" id="PTHR11085:SF4">
    <property type="entry name" value="NAD-DEPENDENT PROTEIN DEACYLASE"/>
    <property type="match status" value="1"/>
</dbReference>
<keyword evidence="6" id="KW-0012">Acyltransferase</keyword>
<evidence type="ECO:0000256" key="4">
    <source>
        <dbReference type="PROSITE-ProRule" id="PRU00236"/>
    </source>
</evidence>
<evidence type="ECO:0000256" key="2">
    <source>
        <dbReference type="ARBA" id="ARBA00022679"/>
    </source>
</evidence>
<sequence length="243" mass="26781">MNFNEIKKIVGESSNIVFFGGAGTSTESGIPDFRSADGLYNEGTDERYTPEEMLSRDFFLERTEMFYHFYKSKMLYPDARPNPAHEALVKLEQRGQLKAIITQNIDGLHQLAGSMNVLELHGSVHRNRCMGCHAVYPLASIVGSHGPVPLCERCGELVKPDVVLYQESLDMELLERAAAYIQQADVLIVAGTSLTVQPAAGLIRLYEGNHFLLINKSATPMDGLANYIISESIAKVLSALTAD</sequence>
<feature type="binding site" evidence="4">
    <location>
        <position position="154"/>
    </location>
    <ligand>
        <name>Zn(2+)</name>
        <dbReference type="ChEBI" id="CHEBI:29105"/>
    </ligand>
</feature>
<dbReference type="GO" id="GO:0034979">
    <property type="term" value="F:NAD-dependent protein lysine deacetylase activity"/>
    <property type="evidence" value="ECO:0007669"/>
    <property type="project" value="UniProtKB-EC"/>
</dbReference>
<feature type="binding site" evidence="4">
    <location>
        <position position="151"/>
    </location>
    <ligand>
        <name>Zn(2+)</name>
        <dbReference type="ChEBI" id="CHEBI:29105"/>
    </ligand>
</feature>
<evidence type="ECO:0000256" key="3">
    <source>
        <dbReference type="ARBA" id="ARBA00023027"/>
    </source>
</evidence>
<dbReference type="SUPFAM" id="SSF52467">
    <property type="entry name" value="DHS-like NAD/FAD-binding domain"/>
    <property type="match status" value="1"/>
</dbReference>
<comment type="caution">
    <text evidence="6">The sequence shown here is derived from an EMBL/GenBank/DDBJ whole genome shotgun (WGS) entry which is preliminary data.</text>
</comment>
<dbReference type="Proteomes" id="UP001652445">
    <property type="component" value="Unassembled WGS sequence"/>
</dbReference>
<keyword evidence="4" id="KW-0862">Zinc</keyword>
<dbReference type="NCBIfam" id="NF001752">
    <property type="entry name" value="PRK00481.1-1"/>
    <property type="match status" value="1"/>
</dbReference>
<proteinExistence type="predicted"/>
<keyword evidence="7" id="KW-1185">Reference proteome</keyword>
<evidence type="ECO:0000256" key="1">
    <source>
        <dbReference type="ARBA" id="ARBA00012928"/>
    </source>
</evidence>
<feature type="domain" description="Deacetylase sirtuin-type" evidence="5">
    <location>
        <begin position="1"/>
        <end position="243"/>
    </location>
</feature>
<name>A0ABT2UCS1_9BACL</name>
<dbReference type="EMBL" id="JAOQIO010000023">
    <property type="protein sequence ID" value="MCU6792435.1"/>
    <property type="molecule type" value="Genomic_DNA"/>
</dbReference>
<keyword evidence="4" id="KW-0479">Metal-binding</keyword>
<reference evidence="6 7" key="1">
    <citation type="submission" date="2022-09" db="EMBL/GenBank/DDBJ databases">
        <authorList>
            <person name="Han X.L."/>
            <person name="Wang Q."/>
            <person name="Lu T."/>
        </authorList>
    </citation>
    <scope>NUCLEOTIDE SEQUENCE [LARGE SCALE GENOMIC DNA]</scope>
    <source>
        <strain evidence="6 7">WQ 127069</strain>
    </source>
</reference>
<dbReference type="Pfam" id="PF02146">
    <property type="entry name" value="SIR2"/>
    <property type="match status" value="1"/>
</dbReference>
<dbReference type="EC" id="2.3.1.286" evidence="1"/>
<keyword evidence="2 6" id="KW-0808">Transferase</keyword>
<gene>
    <name evidence="6" type="ORF">OB236_09870</name>
</gene>
<dbReference type="PANTHER" id="PTHR11085">
    <property type="entry name" value="NAD-DEPENDENT PROTEIN DEACYLASE SIRTUIN-5, MITOCHONDRIAL-RELATED"/>
    <property type="match status" value="1"/>
</dbReference>
<evidence type="ECO:0000313" key="7">
    <source>
        <dbReference type="Proteomes" id="UP001652445"/>
    </source>
</evidence>
<organism evidence="6 7">
    <name type="scientific">Paenibacillus baimaensis</name>
    <dbReference type="NCBI Taxonomy" id="2982185"/>
    <lineage>
        <taxon>Bacteria</taxon>
        <taxon>Bacillati</taxon>
        <taxon>Bacillota</taxon>
        <taxon>Bacilli</taxon>
        <taxon>Bacillales</taxon>
        <taxon>Paenibacillaceae</taxon>
        <taxon>Paenibacillus</taxon>
    </lineage>
</organism>
<dbReference type="CDD" id="cd01407">
    <property type="entry name" value="SIR2-fam"/>
    <property type="match status" value="1"/>
</dbReference>
<dbReference type="InterPro" id="IPR050134">
    <property type="entry name" value="NAD-dep_sirtuin_deacylases"/>
</dbReference>
<dbReference type="Gene3D" id="3.30.1600.10">
    <property type="entry name" value="SIR2/SIRT2 'Small Domain"/>
    <property type="match status" value="1"/>
</dbReference>
<protein>
    <recommendedName>
        <fullName evidence="1">protein acetyllysine N-acetyltransferase</fullName>
        <ecNumber evidence="1">2.3.1.286</ecNumber>
    </recommendedName>
</protein>
<keyword evidence="3" id="KW-0520">NAD</keyword>
<dbReference type="RefSeq" id="WP_262683825.1">
    <property type="nucleotide sequence ID" value="NZ_JAOQIO010000023.1"/>
</dbReference>